<evidence type="ECO:0000256" key="2">
    <source>
        <dbReference type="ARBA" id="ARBA00004170"/>
    </source>
</evidence>
<feature type="coiled-coil region" evidence="10">
    <location>
        <begin position="240"/>
        <end position="267"/>
    </location>
</feature>
<comment type="function">
    <text evidence="1">Produces ATP from ADP in the presence of a proton gradient across the membrane. The gamma chain is believed to be important in regulating ATPase activity and the flow of protons through the CF(0) complex.</text>
</comment>
<dbReference type="PATRIC" id="fig|66969.6.peg.505"/>
<dbReference type="Gene3D" id="1.10.287.80">
    <property type="entry name" value="ATP synthase, gamma subunit, helix hairpin domain"/>
    <property type="match status" value="1"/>
</dbReference>
<dbReference type="InterPro" id="IPR035968">
    <property type="entry name" value="ATP_synth_F1_ATPase_gsu"/>
</dbReference>
<dbReference type="STRING" id="66969.Lwal_0469"/>
<keyword evidence="6" id="KW-0406">Ion transport</keyword>
<dbReference type="GO" id="GO:0046933">
    <property type="term" value="F:proton-transporting ATP synthase activity, rotational mechanism"/>
    <property type="evidence" value="ECO:0007669"/>
    <property type="project" value="InterPro"/>
</dbReference>
<evidence type="ECO:0000256" key="3">
    <source>
        <dbReference type="ARBA" id="ARBA00007681"/>
    </source>
</evidence>
<name>A0A0W1AMT8_9GAMM</name>
<evidence type="ECO:0000313" key="12">
    <source>
        <dbReference type="Proteomes" id="UP000054729"/>
    </source>
</evidence>
<keyword evidence="10" id="KW-0175">Coiled coil</keyword>
<keyword evidence="4" id="KW-0813">Transport</keyword>
<organism evidence="11 12">
    <name type="scientific">Legionella waltersii</name>
    <dbReference type="NCBI Taxonomy" id="66969"/>
    <lineage>
        <taxon>Bacteria</taxon>
        <taxon>Pseudomonadati</taxon>
        <taxon>Pseudomonadota</taxon>
        <taxon>Gammaproteobacteria</taxon>
        <taxon>Legionellales</taxon>
        <taxon>Legionellaceae</taxon>
        <taxon>Legionella</taxon>
    </lineage>
</organism>
<dbReference type="Gene3D" id="3.40.1380.10">
    <property type="match status" value="1"/>
</dbReference>
<dbReference type="InterPro" id="IPR000131">
    <property type="entry name" value="ATP_synth_F1_gsu"/>
</dbReference>
<dbReference type="Pfam" id="PF00231">
    <property type="entry name" value="ATP-synt"/>
    <property type="match status" value="1"/>
</dbReference>
<dbReference type="OrthoDB" id="187217at2"/>
<evidence type="ECO:0000256" key="5">
    <source>
        <dbReference type="ARBA" id="ARBA00022781"/>
    </source>
</evidence>
<keyword evidence="12" id="KW-1185">Reference proteome</keyword>
<evidence type="ECO:0000313" key="11">
    <source>
        <dbReference type="EMBL" id="KTD82649.1"/>
    </source>
</evidence>
<dbReference type="Proteomes" id="UP000054729">
    <property type="component" value="Unassembled WGS sequence"/>
</dbReference>
<gene>
    <name evidence="11" type="ORF">Lwal_0469</name>
</gene>
<evidence type="ECO:0000256" key="8">
    <source>
        <dbReference type="ARBA" id="ARBA00023196"/>
    </source>
</evidence>
<evidence type="ECO:0000256" key="4">
    <source>
        <dbReference type="ARBA" id="ARBA00022448"/>
    </source>
</evidence>
<evidence type="ECO:0000256" key="7">
    <source>
        <dbReference type="ARBA" id="ARBA00023136"/>
    </source>
</evidence>
<keyword evidence="7" id="KW-0472">Membrane</keyword>
<evidence type="ECO:0000256" key="1">
    <source>
        <dbReference type="ARBA" id="ARBA00003456"/>
    </source>
</evidence>
<comment type="subcellular location">
    <subcellularLocation>
        <location evidence="2">Membrane</location>
        <topology evidence="2">Peripheral membrane protein</topology>
    </subcellularLocation>
</comment>
<sequence length="289" mass="33326">MTKRSKLKEHLHALEDIGNIMTAMKNLCSLELSKTTKCLSMQEKTMQTIQEVSSDFLSFYPMLSMNEQGAHPVIYILIGSERGFCGSFNDKVMSQLNTLKENHAELNLAFIVIGHKLALNMRHDSRVTATIQGPNAIEEIPAVILKLLQALEDVSSQKHIKLHSWQWTILFNEEENNQVQTQTVQPFKEFYASNVTHYSIPPVLNASNDQFWAELVEHYLFSMVYSIFYKSFFAENHQRLLHLNNALDHLERKKNRLNDRLTLLRQEEITEEIQNILLSAEAIIGHDLT</sequence>
<protein>
    <submittedName>
        <fullName evidence="11">Putative ATP synthase F1, gamma subunit</fullName>
    </submittedName>
</protein>
<keyword evidence="5" id="KW-0375">Hydrogen ion transport</keyword>
<keyword evidence="9" id="KW-0066">ATP synthesis</keyword>
<comment type="similarity">
    <text evidence="3">Belongs to the ATPase gamma chain family.</text>
</comment>
<reference evidence="11 12" key="1">
    <citation type="submission" date="2015-11" db="EMBL/GenBank/DDBJ databases">
        <title>Genomic analysis of 38 Legionella species identifies large and diverse effector repertoires.</title>
        <authorList>
            <person name="Burstein D."/>
            <person name="Amaro F."/>
            <person name="Zusman T."/>
            <person name="Lifshitz Z."/>
            <person name="Cohen O."/>
            <person name="Gilbert J.A."/>
            <person name="Pupko T."/>
            <person name="Shuman H.A."/>
            <person name="Segal G."/>
        </authorList>
    </citation>
    <scope>NUCLEOTIDE SEQUENCE [LARGE SCALE GENOMIC DNA]</scope>
    <source>
        <strain evidence="11 12">ATCC 51914</strain>
    </source>
</reference>
<dbReference type="EMBL" id="LNZB01000008">
    <property type="protein sequence ID" value="KTD82649.1"/>
    <property type="molecule type" value="Genomic_DNA"/>
</dbReference>
<dbReference type="GO" id="GO:0045259">
    <property type="term" value="C:proton-transporting ATP synthase complex"/>
    <property type="evidence" value="ECO:0007669"/>
    <property type="project" value="UniProtKB-KW"/>
</dbReference>
<dbReference type="RefSeq" id="WP_058479325.1">
    <property type="nucleotide sequence ID" value="NZ_CAAAIQ010000009.1"/>
</dbReference>
<accession>A0A0W1AMT8</accession>
<dbReference type="PRINTS" id="PR00126">
    <property type="entry name" value="ATPASEGAMMA"/>
</dbReference>
<dbReference type="AlphaFoldDB" id="A0A0W1AMT8"/>
<proteinExistence type="inferred from homology"/>
<evidence type="ECO:0000256" key="9">
    <source>
        <dbReference type="ARBA" id="ARBA00023310"/>
    </source>
</evidence>
<keyword evidence="8" id="KW-0139">CF(1)</keyword>
<evidence type="ECO:0000256" key="10">
    <source>
        <dbReference type="SAM" id="Coils"/>
    </source>
</evidence>
<dbReference type="SUPFAM" id="SSF52943">
    <property type="entry name" value="ATP synthase (F1-ATPase), gamma subunit"/>
    <property type="match status" value="1"/>
</dbReference>
<comment type="caution">
    <text evidence="11">The sequence shown here is derived from an EMBL/GenBank/DDBJ whole genome shotgun (WGS) entry which is preliminary data.</text>
</comment>
<evidence type="ECO:0000256" key="6">
    <source>
        <dbReference type="ARBA" id="ARBA00023065"/>
    </source>
</evidence>